<proteinExistence type="predicted"/>
<name>A0A0A9E6W9_ARUDO</name>
<reference evidence="1" key="2">
    <citation type="journal article" date="2015" name="Data Brief">
        <title>Shoot transcriptome of the giant reed, Arundo donax.</title>
        <authorList>
            <person name="Barrero R.A."/>
            <person name="Guerrero F.D."/>
            <person name="Moolhuijzen P."/>
            <person name="Goolsby J.A."/>
            <person name="Tidwell J."/>
            <person name="Bellgard S.E."/>
            <person name="Bellgard M.I."/>
        </authorList>
    </citation>
    <scope>NUCLEOTIDE SEQUENCE</scope>
    <source>
        <tissue evidence="1">Shoot tissue taken approximately 20 cm above the soil surface</tissue>
    </source>
</reference>
<organism evidence="1">
    <name type="scientific">Arundo donax</name>
    <name type="common">Giant reed</name>
    <name type="synonym">Donax arundinaceus</name>
    <dbReference type="NCBI Taxonomy" id="35708"/>
    <lineage>
        <taxon>Eukaryota</taxon>
        <taxon>Viridiplantae</taxon>
        <taxon>Streptophyta</taxon>
        <taxon>Embryophyta</taxon>
        <taxon>Tracheophyta</taxon>
        <taxon>Spermatophyta</taxon>
        <taxon>Magnoliopsida</taxon>
        <taxon>Liliopsida</taxon>
        <taxon>Poales</taxon>
        <taxon>Poaceae</taxon>
        <taxon>PACMAD clade</taxon>
        <taxon>Arundinoideae</taxon>
        <taxon>Arundineae</taxon>
        <taxon>Arundo</taxon>
    </lineage>
</organism>
<dbReference type="AlphaFoldDB" id="A0A0A9E6W9"/>
<sequence>MDYQRIGVACMGYYQVLIIWL</sequence>
<protein>
    <submittedName>
        <fullName evidence="1">Uncharacterized protein</fullName>
    </submittedName>
</protein>
<reference evidence="1" key="1">
    <citation type="submission" date="2014-09" db="EMBL/GenBank/DDBJ databases">
        <authorList>
            <person name="Magalhaes I.L.F."/>
            <person name="Oliveira U."/>
            <person name="Santos F.R."/>
            <person name="Vidigal T.H.D.A."/>
            <person name="Brescovit A.D."/>
            <person name="Santos A.J."/>
        </authorList>
    </citation>
    <scope>NUCLEOTIDE SEQUENCE</scope>
    <source>
        <tissue evidence="1">Shoot tissue taken approximately 20 cm above the soil surface</tissue>
    </source>
</reference>
<evidence type="ECO:0000313" key="1">
    <source>
        <dbReference type="EMBL" id="JAD96524.1"/>
    </source>
</evidence>
<accession>A0A0A9E6W9</accession>
<dbReference type="EMBL" id="GBRH01201371">
    <property type="protein sequence ID" value="JAD96524.1"/>
    <property type="molecule type" value="Transcribed_RNA"/>
</dbReference>